<dbReference type="GO" id="GO:0008270">
    <property type="term" value="F:zinc ion binding"/>
    <property type="evidence" value="ECO:0007669"/>
    <property type="project" value="UniProtKB-KW"/>
</dbReference>
<keyword evidence="2" id="KW-0808">Transferase</keyword>
<sequence>FICEGNTCADALAAPTWTPPVPDLVHQEFLSSQFFHQGTRVLVRQFKISFADAKSITAACPECQRLGPGLVFPHGVNPRGCQALDLWQTDITHIPSFGHLQYVHVSVDTFSKVVWALAH</sequence>
<proteinExistence type="predicted"/>
<dbReference type="PANTHER" id="PTHR41694">
    <property type="entry name" value="ENDOGENOUS RETROVIRUS GROUP K MEMBER POL PROTEIN"/>
    <property type="match status" value="1"/>
</dbReference>
<feature type="non-terminal residue" evidence="12">
    <location>
        <position position="1"/>
    </location>
</feature>
<dbReference type="EC" id="2.7.7.49" evidence="1"/>
<feature type="domain" description="Integrase catalytic" evidence="11">
    <location>
        <begin position="74"/>
        <end position="119"/>
    </location>
</feature>
<feature type="domain" description="Integrase-type" evidence="10">
    <location>
        <begin position="23"/>
        <end position="64"/>
    </location>
</feature>
<name>A0A7L2H2N7_NYCGR</name>
<dbReference type="Pfam" id="PF02022">
    <property type="entry name" value="Integrase_Zn"/>
    <property type="match status" value="1"/>
</dbReference>
<evidence type="ECO:0000259" key="11">
    <source>
        <dbReference type="PROSITE" id="PS50994"/>
    </source>
</evidence>
<dbReference type="InterPro" id="IPR001584">
    <property type="entry name" value="Integrase_cat-core"/>
</dbReference>
<dbReference type="AlphaFoldDB" id="A0A7L2H2N7"/>
<keyword evidence="4" id="KW-0540">Nuclease</keyword>
<evidence type="ECO:0000256" key="1">
    <source>
        <dbReference type="ARBA" id="ARBA00012493"/>
    </source>
</evidence>
<keyword evidence="8" id="KW-0695">RNA-directed DNA polymerase</keyword>
<dbReference type="Proteomes" id="UP000567826">
    <property type="component" value="Unassembled WGS sequence"/>
</dbReference>
<comment type="caution">
    <text evidence="12">The sequence shown here is derived from an EMBL/GenBank/DDBJ whole genome shotgun (WGS) entry which is preliminary data.</text>
</comment>
<evidence type="ECO:0000259" key="10">
    <source>
        <dbReference type="PROSITE" id="PS50876"/>
    </source>
</evidence>
<dbReference type="GO" id="GO:0004519">
    <property type="term" value="F:endonuclease activity"/>
    <property type="evidence" value="ECO:0007669"/>
    <property type="project" value="UniProtKB-KW"/>
</dbReference>
<dbReference type="SUPFAM" id="SSF53098">
    <property type="entry name" value="Ribonuclease H-like"/>
    <property type="match status" value="1"/>
</dbReference>
<evidence type="ECO:0000256" key="2">
    <source>
        <dbReference type="ARBA" id="ARBA00022679"/>
    </source>
</evidence>
<keyword evidence="13" id="KW-1185">Reference proteome</keyword>
<accession>A0A7L2H2N7</accession>
<dbReference type="GO" id="GO:0035613">
    <property type="term" value="F:RNA stem-loop binding"/>
    <property type="evidence" value="ECO:0007669"/>
    <property type="project" value="TreeGrafter"/>
</dbReference>
<evidence type="ECO:0000256" key="9">
    <source>
        <dbReference type="PROSITE-ProRule" id="PRU00450"/>
    </source>
</evidence>
<keyword evidence="5" id="KW-0479">Metal-binding</keyword>
<dbReference type="EMBL" id="VWYG01027428">
    <property type="protein sequence ID" value="NXQ92545.1"/>
    <property type="molecule type" value="Genomic_DNA"/>
</dbReference>
<evidence type="ECO:0000256" key="5">
    <source>
        <dbReference type="ARBA" id="ARBA00022723"/>
    </source>
</evidence>
<dbReference type="InterPro" id="IPR012337">
    <property type="entry name" value="RNaseH-like_sf"/>
</dbReference>
<evidence type="ECO:0000256" key="4">
    <source>
        <dbReference type="ARBA" id="ARBA00022722"/>
    </source>
</evidence>
<dbReference type="Gene3D" id="3.30.420.10">
    <property type="entry name" value="Ribonuclease H-like superfamily/Ribonuclease H"/>
    <property type="match status" value="1"/>
</dbReference>
<gene>
    <name evidence="12" type="primary">Ervk7_1</name>
    <name evidence="12" type="ORF">NYCGRA_R15177</name>
</gene>
<evidence type="ECO:0000313" key="13">
    <source>
        <dbReference type="Proteomes" id="UP000567826"/>
    </source>
</evidence>
<dbReference type="PANTHER" id="PTHR41694:SF3">
    <property type="entry name" value="RNA-DIRECTED DNA POLYMERASE-RELATED"/>
    <property type="match status" value="1"/>
</dbReference>
<organism evidence="12 13">
    <name type="scientific">Nyctibius grandis</name>
    <name type="common">Great potoo</name>
    <dbReference type="NCBI Taxonomy" id="48427"/>
    <lineage>
        <taxon>Eukaryota</taxon>
        <taxon>Metazoa</taxon>
        <taxon>Chordata</taxon>
        <taxon>Craniata</taxon>
        <taxon>Vertebrata</taxon>
        <taxon>Euteleostomi</taxon>
        <taxon>Archelosauria</taxon>
        <taxon>Archosauria</taxon>
        <taxon>Dinosauria</taxon>
        <taxon>Saurischia</taxon>
        <taxon>Theropoda</taxon>
        <taxon>Coelurosauria</taxon>
        <taxon>Aves</taxon>
        <taxon>Neognathae</taxon>
        <taxon>Neoaves</taxon>
        <taxon>Strisores</taxon>
        <taxon>Caprimulgiformes</taxon>
        <taxon>Nyctibiidae</taxon>
        <taxon>Nyctibius</taxon>
    </lineage>
</organism>
<keyword evidence="6" id="KW-0255">Endonuclease</keyword>
<evidence type="ECO:0000256" key="3">
    <source>
        <dbReference type="ARBA" id="ARBA00022695"/>
    </source>
</evidence>
<keyword evidence="9" id="KW-0862">Zinc</keyword>
<keyword evidence="9" id="KW-0863">Zinc-finger</keyword>
<evidence type="ECO:0000313" key="12">
    <source>
        <dbReference type="EMBL" id="NXQ92545.1"/>
    </source>
</evidence>
<dbReference type="PROSITE" id="PS50876">
    <property type="entry name" value="ZF_INTEGRASE"/>
    <property type="match status" value="1"/>
</dbReference>
<evidence type="ECO:0000256" key="8">
    <source>
        <dbReference type="ARBA" id="ARBA00022918"/>
    </source>
</evidence>
<dbReference type="InterPro" id="IPR003308">
    <property type="entry name" value="Integrase_Zn-bd_dom_N"/>
</dbReference>
<dbReference type="GO" id="GO:0003964">
    <property type="term" value="F:RNA-directed DNA polymerase activity"/>
    <property type="evidence" value="ECO:0007669"/>
    <property type="project" value="UniProtKB-KW"/>
</dbReference>
<dbReference type="OrthoDB" id="9386368at2759"/>
<evidence type="ECO:0000256" key="7">
    <source>
        <dbReference type="ARBA" id="ARBA00022801"/>
    </source>
</evidence>
<dbReference type="GO" id="GO:0015074">
    <property type="term" value="P:DNA integration"/>
    <property type="evidence" value="ECO:0007669"/>
    <property type="project" value="InterPro"/>
</dbReference>
<evidence type="ECO:0000256" key="6">
    <source>
        <dbReference type="ARBA" id="ARBA00022759"/>
    </source>
</evidence>
<protein>
    <recommendedName>
        <fullName evidence="1">RNA-directed DNA polymerase</fullName>
        <ecNumber evidence="1">2.7.7.49</ecNumber>
    </recommendedName>
</protein>
<keyword evidence="7" id="KW-0378">Hydrolase</keyword>
<dbReference type="InterPro" id="IPR017856">
    <property type="entry name" value="Integrase-like_N"/>
</dbReference>
<keyword evidence="3" id="KW-0548">Nucleotidyltransferase</keyword>
<feature type="non-terminal residue" evidence="12">
    <location>
        <position position="119"/>
    </location>
</feature>
<dbReference type="SUPFAM" id="SSF46919">
    <property type="entry name" value="N-terminal Zn binding domain of HIV integrase"/>
    <property type="match status" value="1"/>
</dbReference>
<dbReference type="Gene3D" id="1.10.10.200">
    <property type="match status" value="1"/>
</dbReference>
<dbReference type="GO" id="GO:0016787">
    <property type="term" value="F:hydrolase activity"/>
    <property type="evidence" value="ECO:0007669"/>
    <property type="project" value="UniProtKB-KW"/>
</dbReference>
<reference evidence="12 13" key="1">
    <citation type="submission" date="2019-09" db="EMBL/GenBank/DDBJ databases">
        <title>Bird 10,000 Genomes (B10K) Project - Family phase.</title>
        <authorList>
            <person name="Zhang G."/>
        </authorList>
    </citation>
    <scope>NUCLEOTIDE SEQUENCE [LARGE SCALE GENOMIC DNA]</scope>
    <source>
        <strain evidence="12">B10K-DU-001-56</strain>
        <tissue evidence="12">Muscle</tissue>
    </source>
</reference>
<dbReference type="PROSITE" id="PS50994">
    <property type="entry name" value="INTEGRASE"/>
    <property type="match status" value="1"/>
</dbReference>
<dbReference type="InterPro" id="IPR036397">
    <property type="entry name" value="RNaseH_sf"/>
</dbReference>